<dbReference type="SUPFAM" id="SSF52540">
    <property type="entry name" value="P-loop containing nucleoside triphosphate hydrolases"/>
    <property type="match status" value="1"/>
</dbReference>
<keyword evidence="4" id="KW-1185">Reference proteome</keyword>
<dbReference type="EMBL" id="MU007034">
    <property type="protein sequence ID" value="KAF2431050.1"/>
    <property type="molecule type" value="Genomic_DNA"/>
</dbReference>
<dbReference type="PANTHER" id="PTHR10039:SF16">
    <property type="entry name" value="GPI INOSITOL-DEACYLASE"/>
    <property type="match status" value="1"/>
</dbReference>
<dbReference type="Proteomes" id="UP000800235">
    <property type="component" value="Unassembled WGS sequence"/>
</dbReference>
<gene>
    <name evidence="3" type="ORF">EJ08DRAFT_660211</name>
</gene>
<evidence type="ECO:0000256" key="1">
    <source>
        <dbReference type="ARBA" id="ARBA00022737"/>
    </source>
</evidence>
<evidence type="ECO:0000313" key="4">
    <source>
        <dbReference type="Proteomes" id="UP000800235"/>
    </source>
</evidence>
<protein>
    <recommendedName>
        <fullName evidence="2">Nephrocystin 3-like N-terminal domain-containing protein</fullName>
    </recommendedName>
</protein>
<evidence type="ECO:0000313" key="3">
    <source>
        <dbReference type="EMBL" id="KAF2431050.1"/>
    </source>
</evidence>
<dbReference type="InterPro" id="IPR056884">
    <property type="entry name" value="NPHP3-like_N"/>
</dbReference>
<organism evidence="3 4">
    <name type="scientific">Tothia fuscella</name>
    <dbReference type="NCBI Taxonomy" id="1048955"/>
    <lineage>
        <taxon>Eukaryota</taxon>
        <taxon>Fungi</taxon>
        <taxon>Dikarya</taxon>
        <taxon>Ascomycota</taxon>
        <taxon>Pezizomycotina</taxon>
        <taxon>Dothideomycetes</taxon>
        <taxon>Pleosporomycetidae</taxon>
        <taxon>Venturiales</taxon>
        <taxon>Cylindrosympodiaceae</taxon>
        <taxon>Tothia</taxon>
    </lineage>
</organism>
<dbReference type="Gene3D" id="3.40.50.300">
    <property type="entry name" value="P-loop containing nucleotide triphosphate hydrolases"/>
    <property type="match status" value="1"/>
</dbReference>
<sequence length="812" mass="90787">MVSDTASPIGDLIFVHGLGGTAWKTWCWNRDRQNFWPVWLADEDVLPSFRIFTYGYNSNFKGAGTNLNIHDFAKGLLLQMLTFSGEAGQGKAPIGSGKIIFVVHSMGGLVVKKAYILGQQDVQFARIISQVFGMVFLATPHRGAQYAKILNNILSTAPLGVSSKAYITDLQSNSGALQDIGEQFRHICGELALVSFFETLKTSVGLGKVLNTLKYLASRIQPADSEVPQKHTISASNFFKRIKPILGVREAAEDDLLSNRNKALRGTCKWLTRTPTFLKWMSPEGHAQRVRIFWLLGTPATGKTVLATAIIDHIQSTEGPCQYHFFVASHQTKRTTAYSLRSIASQLARAHPGFREALIFEGLIFKFRFTKPLYWIFDAIDEADTQSNFLNFLLKIQSITPISIFLSSRLMKIPATSASSGSSIIPYFLSDTDTEADIRAYVIYTIRNALPDDEVVQTEITDRVLAKASGSFLWVKLALETLQENWHTQDDVRNTLAEVPAGMMCGHLVSVHREKLVLIHATARQFLLTDTDNARAFINGPEAHSHIALTCLKFLSNKQWRPLFQEYFVQPPSDTKTNTQNYLSLAEKNHPFLGYSMIYWTFHVSKSHRNSEELIIVLKTFLHEYCLSWIEAVALSGNLRYLTRSAQYLNAYAKRLSRRSTIDSLEAPQNLKATENDDPKWITLWAIDFIRIVGKFGPSLVLSPSSIYRDIPPFCPRTSMICQNYGESRPGMLSVAGLPTDDWDDCLANVSVGEDGIASKVLATDAYFITLVSSIGRVVIWHAETCEQARTISVNEYVPSVALNKAGTQLYT</sequence>
<name>A0A9P4NRY8_9PEZI</name>
<dbReference type="InterPro" id="IPR029058">
    <property type="entry name" value="AB_hydrolase_fold"/>
</dbReference>
<dbReference type="SUPFAM" id="SSF53474">
    <property type="entry name" value="alpha/beta-Hydrolases"/>
    <property type="match status" value="1"/>
</dbReference>
<reference evidence="3" key="1">
    <citation type="journal article" date="2020" name="Stud. Mycol.">
        <title>101 Dothideomycetes genomes: a test case for predicting lifestyles and emergence of pathogens.</title>
        <authorList>
            <person name="Haridas S."/>
            <person name="Albert R."/>
            <person name="Binder M."/>
            <person name="Bloem J."/>
            <person name="Labutti K."/>
            <person name="Salamov A."/>
            <person name="Andreopoulos B."/>
            <person name="Baker S."/>
            <person name="Barry K."/>
            <person name="Bills G."/>
            <person name="Bluhm B."/>
            <person name="Cannon C."/>
            <person name="Castanera R."/>
            <person name="Culley D."/>
            <person name="Daum C."/>
            <person name="Ezra D."/>
            <person name="Gonzalez J."/>
            <person name="Henrissat B."/>
            <person name="Kuo A."/>
            <person name="Liang C."/>
            <person name="Lipzen A."/>
            <person name="Lutzoni F."/>
            <person name="Magnuson J."/>
            <person name="Mondo S."/>
            <person name="Nolan M."/>
            <person name="Ohm R."/>
            <person name="Pangilinan J."/>
            <person name="Park H.-J."/>
            <person name="Ramirez L."/>
            <person name="Alfaro M."/>
            <person name="Sun H."/>
            <person name="Tritt A."/>
            <person name="Yoshinaga Y."/>
            <person name="Zwiers L.-H."/>
            <person name="Turgeon B."/>
            <person name="Goodwin S."/>
            <person name="Spatafora J."/>
            <person name="Crous P."/>
            <person name="Grigoriev I."/>
        </authorList>
    </citation>
    <scope>NUCLEOTIDE SEQUENCE</scope>
    <source>
        <strain evidence="3">CBS 130266</strain>
    </source>
</reference>
<dbReference type="InterPro" id="IPR027417">
    <property type="entry name" value="P-loop_NTPase"/>
</dbReference>
<evidence type="ECO:0000259" key="2">
    <source>
        <dbReference type="Pfam" id="PF24883"/>
    </source>
</evidence>
<dbReference type="Gene3D" id="3.40.50.1820">
    <property type="entry name" value="alpha/beta hydrolase"/>
    <property type="match status" value="1"/>
</dbReference>
<dbReference type="Pfam" id="PF24883">
    <property type="entry name" value="NPHP3_N"/>
    <property type="match status" value="1"/>
</dbReference>
<feature type="domain" description="Nephrocystin 3-like N-terminal" evidence="2">
    <location>
        <begin position="266"/>
        <end position="409"/>
    </location>
</feature>
<dbReference type="PANTHER" id="PTHR10039">
    <property type="entry name" value="AMELOGENIN"/>
    <property type="match status" value="1"/>
</dbReference>
<dbReference type="OrthoDB" id="194358at2759"/>
<dbReference type="AlphaFoldDB" id="A0A9P4NRY8"/>
<keyword evidence="1" id="KW-0677">Repeat</keyword>
<comment type="caution">
    <text evidence="3">The sequence shown here is derived from an EMBL/GenBank/DDBJ whole genome shotgun (WGS) entry which is preliminary data.</text>
</comment>
<accession>A0A9P4NRY8</accession>
<proteinExistence type="predicted"/>